<feature type="coiled-coil region" evidence="1">
    <location>
        <begin position="443"/>
        <end position="477"/>
    </location>
</feature>
<keyword evidence="2" id="KW-0812">Transmembrane</keyword>
<keyword evidence="2" id="KW-1133">Transmembrane helix</keyword>
<sequence>MLSAACKKWLVLIMLMIAFGLNLRAQQIVTADNTTNEHVFTHQELRWLEDKDGKLTLDQVRSAVFDRQFKENSGVYPKNFNNQSYYWYRIRVRLNNVTANKESLIEFFDQTTDDITSYIPDSNGVYHMERAGASFNFDRRLYKHKNFEFRILDRHNGVYTYYFRVRSKEQVNVIIVYRTIDYFIHYALSEYLTYGIFYGMILIFCLHNLLMFIAVKRLQYIFYVGYILSVGIYEMSVDGIAFQYVWPNSPNWNEYAYGTALFLMSVFALEFTKELLQVKTRSPLLYKLINITLTARGIYFLLCFFFFRNLFILKYVDVIPLLIAFGTGIYILRSGFKPARFFVLGYAFLFFGFLLKAATVLGLNYPIVGRILGHYSLTLGFMMEMMLLSFSIGDQVRLLRKEKDAAHEETLRLKDSINRELEEQVRIRTSEVVRQANEILDQNATIEAQNEELLAINEQLELQAEEISRMNLLLEKDNIQLKTNIAKVTDDRAQSKELSFEEFSAQYPDQETCYKFLSDLKWAVGYQCSRCANTNYCAGRMPYSRRCTKCTYEESVLQRTIFHNNRIPINKAFYLVYLMYTSKGTISSHQLSEKLDIRQSTCWSYSIKVKKAMQEHKKEAKKGGQQGWSRLVIGA</sequence>
<name>A0A2T5J6U7_9SPHI</name>
<evidence type="ECO:0000256" key="1">
    <source>
        <dbReference type="SAM" id="Coils"/>
    </source>
</evidence>
<feature type="transmembrane region" description="Helical" evidence="2">
    <location>
        <begin position="371"/>
        <end position="393"/>
    </location>
</feature>
<organism evidence="5 6">
    <name type="scientific">Mucilaginibacter yixingensis</name>
    <dbReference type="NCBI Taxonomy" id="1295612"/>
    <lineage>
        <taxon>Bacteria</taxon>
        <taxon>Pseudomonadati</taxon>
        <taxon>Bacteroidota</taxon>
        <taxon>Sphingobacteriia</taxon>
        <taxon>Sphingobacteriales</taxon>
        <taxon>Sphingobacteriaceae</taxon>
        <taxon>Mucilaginibacter</taxon>
    </lineage>
</organism>
<reference evidence="5 6" key="1">
    <citation type="submission" date="2018-04" db="EMBL/GenBank/DDBJ databases">
        <title>Genomic Encyclopedia of Archaeal and Bacterial Type Strains, Phase II (KMG-II): from individual species to whole genera.</title>
        <authorList>
            <person name="Goeker M."/>
        </authorList>
    </citation>
    <scope>NUCLEOTIDE SEQUENCE [LARGE SCALE GENOMIC DNA]</scope>
    <source>
        <strain evidence="5 6">DSM 26809</strain>
    </source>
</reference>
<evidence type="ECO:0000313" key="5">
    <source>
        <dbReference type="EMBL" id="PTQ94873.1"/>
    </source>
</evidence>
<dbReference type="EMBL" id="QAOQ01000006">
    <property type="protein sequence ID" value="PTQ94873.1"/>
    <property type="molecule type" value="Genomic_DNA"/>
</dbReference>
<evidence type="ECO:0000313" key="6">
    <source>
        <dbReference type="Proteomes" id="UP000244168"/>
    </source>
</evidence>
<accession>A0A2T5J6U7</accession>
<dbReference type="RefSeq" id="WP_170113638.1">
    <property type="nucleotide sequence ID" value="NZ_CP160205.1"/>
</dbReference>
<gene>
    <name evidence="5" type="ORF">C8P68_10683</name>
</gene>
<dbReference type="Gene3D" id="2.60.40.2380">
    <property type="match status" value="1"/>
</dbReference>
<feature type="transmembrane region" description="Helical" evidence="2">
    <location>
        <begin position="255"/>
        <end position="272"/>
    </location>
</feature>
<feature type="transmembrane region" description="Helical" evidence="2">
    <location>
        <begin position="191"/>
        <end position="213"/>
    </location>
</feature>
<protein>
    <submittedName>
        <fullName evidence="5">7TMR-DISM extracellular protein 2</fullName>
    </submittedName>
</protein>
<feature type="transmembrane region" description="Helical" evidence="2">
    <location>
        <begin position="313"/>
        <end position="332"/>
    </location>
</feature>
<dbReference type="Proteomes" id="UP000244168">
    <property type="component" value="Unassembled WGS sequence"/>
</dbReference>
<keyword evidence="1" id="KW-0175">Coiled coil</keyword>
<feature type="transmembrane region" description="Helical" evidence="2">
    <location>
        <begin position="344"/>
        <end position="365"/>
    </location>
</feature>
<proteinExistence type="predicted"/>
<dbReference type="Pfam" id="PF07696">
    <property type="entry name" value="7TMR-DISMED2"/>
    <property type="match status" value="1"/>
</dbReference>
<feature type="domain" description="7TM-DISM receptor extracellular" evidence="3">
    <location>
        <begin position="190"/>
        <end position="394"/>
    </location>
</feature>
<evidence type="ECO:0000256" key="2">
    <source>
        <dbReference type="SAM" id="Phobius"/>
    </source>
</evidence>
<feature type="domain" description="7TM-DISM receptor extracellular" evidence="4">
    <location>
        <begin position="43"/>
        <end position="175"/>
    </location>
</feature>
<evidence type="ECO:0000259" key="3">
    <source>
        <dbReference type="Pfam" id="PF07695"/>
    </source>
</evidence>
<evidence type="ECO:0000259" key="4">
    <source>
        <dbReference type="Pfam" id="PF07696"/>
    </source>
</evidence>
<dbReference type="InterPro" id="IPR011623">
    <property type="entry name" value="7TMR_DISM_rcpt_extracell_dom1"/>
</dbReference>
<feature type="transmembrane region" description="Helical" evidence="2">
    <location>
        <begin position="284"/>
        <end position="307"/>
    </location>
</feature>
<comment type="caution">
    <text evidence="5">The sequence shown here is derived from an EMBL/GenBank/DDBJ whole genome shotgun (WGS) entry which is preliminary data.</text>
</comment>
<dbReference type="AlphaFoldDB" id="A0A2T5J6U7"/>
<feature type="transmembrane region" description="Helical" evidence="2">
    <location>
        <begin position="220"/>
        <end position="243"/>
    </location>
</feature>
<keyword evidence="6" id="KW-1185">Reference proteome</keyword>
<keyword evidence="2" id="KW-0472">Membrane</keyword>
<dbReference type="Pfam" id="PF07695">
    <property type="entry name" value="7TMR-DISM_7TM"/>
    <property type="match status" value="1"/>
</dbReference>
<dbReference type="InterPro" id="IPR011622">
    <property type="entry name" value="7TMR_DISM_rcpt_extracell_dom2"/>
</dbReference>